<evidence type="ECO:0000256" key="3">
    <source>
        <dbReference type="ARBA" id="ARBA00008982"/>
    </source>
</evidence>
<dbReference type="UniPathway" id="UPA00109">
    <property type="reaction ID" value="UER00185"/>
</dbReference>
<dbReference type="FunFam" id="3.40.50.1260:FF:000006">
    <property type="entry name" value="Phosphoglycerate kinase"/>
    <property type="match status" value="1"/>
</dbReference>
<keyword evidence="10 12" id="KW-0067">ATP-binding</keyword>
<dbReference type="OrthoDB" id="9808460at2"/>
<evidence type="ECO:0000256" key="7">
    <source>
        <dbReference type="ARBA" id="ARBA00022679"/>
    </source>
</evidence>
<dbReference type="Gene3D" id="3.40.50.1260">
    <property type="entry name" value="Phosphoglycerate kinase, N-terminal domain"/>
    <property type="match status" value="2"/>
</dbReference>
<dbReference type="GO" id="GO:0005829">
    <property type="term" value="C:cytosol"/>
    <property type="evidence" value="ECO:0007669"/>
    <property type="project" value="UniProtKB-ARBA"/>
</dbReference>
<sequence length="397" mass="43479">MQTIDNYNFKNKRALIRVDFNVPMNDKFEITDDTRMRAAIPTIKKVLEKGGSVILMSHLGRPKNGPEDKFSLKHIQKHLEELLHTPVKFAEDCVGEQAQKMAADLKPGEVLLLENLRFHKEEEKGDKQFAKELASLGDVWINDAFGTAHRAHASTAVIAEFFPNDKLFGYVMKGELESVDKVMHNPTRPFTAIMGGSKVSSKIDIIMNLMDKVDNLILGGGMTYTFKKALGGHIGNSICEEDKLDLALDILKIAKEKGVNLVLSNQTLAADAFSQDAHTQIVDPMNIPDGWEGLDIGPETRKEFAKIIENSKTILWNGPVGVFEIPKFAEGTKAIAEAIVKATEKGAFSLIGGGDSVAAINQFGLADKVSYVSTGGGALLEYIEGKKLPGITAIREE</sequence>
<evidence type="ECO:0000256" key="14">
    <source>
        <dbReference type="PIRSR" id="PIRSR000724-2"/>
    </source>
</evidence>
<evidence type="ECO:0000256" key="6">
    <source>
        <dbReference type="ARBA" id="ARBA00016471"/>
    </source>
</evidence>
<feature type="binding site" evidence="12 14">
    <location>
        <begin position="353"/>
        <end position="356"/>
    </location>
    <ligand>
        <name>ATP</name>
        <dbReference type="ChEBI" id="CHEBI:30616"/>
    </ligand>
</feature>
<evidence type="ECO:0000256" key="1">
    <source>
        <dbReference type="ARBA" id="ARBA00000642"/>
    </source>
</evidence>
<feature type="binding site" evidence="12">
    <location>
        <position position="150"/>
    </location>
    <ligand>
        <name>substrate</name>
    </ligand>
</feature>
<dbReference type="InterPro" id="IPR015824">
    <property type="entry name" value="Phosphoglycerate_kinase_N"/>
</dbReference>
<feature type="binding site" evidence="12">
    <location>
        <position position="293"/>
    </location>
    <ligand>
        <name>ATP</name>
        <dbReference type="ChEBI" id="CHEBI:30616"/>
    </ligand>
</feature>
<dbReference type="FunFam" id="3.40.50.1260:FF:000003">
    <property type="entry name" value="Phosphoglycerate kinase"/>
    <property type="match status" value="1"/>
</dbReference>
<evidence type="ECO:0000313" key="16">
    <source>
        <dbReference type="EMBL" id="KIO44314.1"/>
    </source>
</evidence>
<dbReference type="SUPFAM" id="SSF53748">
    <property type="entry name" value="Phosphoglycerate kinase"/>
    <property type="match status" value="1"/>
</dbReference>
<organism evidence="16 17">
    <name type="scientific">Sanguibacteroides justesenii</name>
    <dbReference type="NCBI Taxonomy" id="1547597"/>
    <lineage>
        <taxon>Bacteria</taxon>
        <taxon>Pseudomonadati</taxon>
        <taxon>Bacteroidota</taxon>
        <taxon>Bacteroidia</taxon>
        <taxon>Bacteroidales</taxon>
        <taxon>Porphyromonadaceae</taxon>
        <taxon>Sanguibacteroides</taxon>
    </lineage>
</organism>
<accession>A0A0C3RG18</accession>
<dbReference type="PRINTS" id="PR00477">
    <property type="entry name" value="PHGLYCKINASE"/>
</dbReference>
<comment type="caution">
    <text evidence="16">The sequence shown here is derived from an EMBL/GenBank/DDBJ whole genome shotgun (WGS) entry which is preliminary data.</text>
</comment>
<evidence type="ECO:0000256" key="9">
    <source>
        <dbReference type="ARBA" id="ARBA00022777"/>
    </source>
</evidence>
<dbReference type="InterPro" id="IPR001576">
    <property type="entry name" value="Phosphoglycerate_kinase"/>
</dbReference>
<reference evidence="16 17" key="1">
    <citation type="submission" date="2014-07" db="EMBL/GenBank/DDBJ databases">
        <title>Porphyromonadaceae bacterium OUH 308042 = ATCC BAA-2681 = DSM 28342 draft genome.</title>
        <authorList>
            <person name="Sydenham T.V."/>
            <person name="Hasman H."/>
            <person name="Justensen U.S."/>
        </authorList>
    </citation>
    <scope>NUCLEOTIDE SEQUENCE [LARGE SCALE GENOMIC DNA]</scope>
    <source>
        <strain evidence="16 17">OUH 308042</strain>
    </source>
</reference>
<evidence type="ECO:0000256" key="12">
    <source>
        <dbReference type="HAMAP-Rule" id="MF_00145"/>
    </source>
</evidence>
<keyword evidence="9 12" id="KW-0418">Kinase</keyword>
<gene>
    <name evidence="12 16" type="primary">pgk</name>
    <name evidence="16" type="ORF">BA92_08890</name>
</gene>
<comment type="pathway">
    <text evidence="2 12">Carbohydrate degradation; glycolysis; pyruvate from D-glyceraldehyde 3-phosphate: step 2/5.</text>
</comment>
<feature type="binding site" evidence="12 13">
    <location>
        <begin position="58"/>
        <end position="61"/>
    </location>
    <ligand>
        <name>substrate</name>
    </ligand>
</feature>
<dbReference type="GO" id="GO:0006096">
    <property type="term" value="P:glycolytic process"/>
    <property type="evidence" value="ECO:0007669"/>
    <property type="project" value="UniProtKB-UniRule"/>
</dbReference>
<keyword evidence="17" id="KW-1185">Reference proteome</keyword>
<dbReference type="GO" id="GO:0006094">
    <property type="term" value="P:gluconeogenesis"/>
    <property type="evidence" value="ECO:0007669"/>
    <property type="project" value="TreeGrafter"/>
</dbReference>
<evidence type="ECO:0000256" key="10">
    <source>
        <dbReference type="ARBA" id="ARBA00022840"/>
    </source>
</evidence>
<keyword evidence="11 12" id="KW-0324">Glycolysis</keyword>
<comment type="similarity">
    <text evidence="3 12 15">Belongs to the phosphoglycerate kinase family.</text>
</comment>
<name>A0A0C3RG18_9PORP</name>
<dbReference type="PANTHER" id="PTHR11406:SF23">
    <property type="entry name" value="PHOSPHOGLYCERATE KINASE 1, CHLOROPLASTIC-RELATED"/>
    <property type="match status" value="1"/>
</dbReference>
<feature type="binding site" evidence="12">
    <location>
        <position position="117"/>
    </location>
    <ligand>
        <name>substrate</name>
    </ligand>
</feature>
<feature type="binding site" evidence="12 14">
    <location>
        <position position="202"/>
    </location>
    <ligand>
        <name>ATP</name>
        <dbReference type="ChEBI" id="CHEBI:30616"/>
    </ligand>
</feature>
<protein>
    <recommendedName>
        <fullName evidence="6 12">Phosphoglycerate kinase</fullName>
        <ecNumber evidence="5 12">2.7.2.3</ecNumber>
    </recommendedName>
</protein>
<feature type="binding site" evidence="12">
    <location>
        <position position="35"/>
    </location>
    <ligand>
        <name>substrate</name>
    </ligand>
</feature>
<evidence type="ECO:0000313" key="17">
    <source>
        <dbReference type="Proteomes" id="UP000031980"/>
    </source>
</evidence>
<dbReference type="EC" id="2.7.2.3" evidence="5 12"/>
<evidence type="ECO:0000256" key="13">
    <source>
        <dbReference type="PIRSR" id="PIRSR000724-1"/>
    </source>
</evidence>
<evidence type="ECO:0000256" key="5">
    <source>
        <dbReference type="ARBA" id="ARBA00013061"/>
    </source>
</evidence>
<dbReference type="RefSeq" id="WP_041505199.1">
    <property type="nucleotide sequence ID" value="NZ_JPIU01000039.1"/>
</dbReference>
<keyword evidence="7 12" id="KW-0808">Transferase</keyword>
<evidence type="ECO:0000256" key="2">
    <source>
        <dbReference type="ARBA" id="ARBA00004838"/>
    </source>
</evidence>
<dbReference type="PANTHER" id="PTHR11406">
    <property type="entry name" value="PHOSPHOGLYCERATE KINASE"/>
    <property type="match status" value="1"/>
</dbReference>
<dbReference type="GO" id="GO:0005524">
    <property type="term" value="F:ATP binding"/>
    <property type="evidence" value="ECO:0007669"/>
    <property type="project" value="UniProtKB-KW"/>
</dbReference>
<feature type="binding site" evidence="13">
    <location>
        <position position="117"/>
    </location>
    <ligand>
        <name>(2R)-3-phosphoglycerate</name>
        <dbReference type="ChEBI" id="CHEBI:58272"/>
    </ligand>
</feature>
<comment type="catalytic activity">
    <reaction evidence="1 12 15">
        <text>(2R)-3-phosphoglycerate + ATP = (2R)-3-phospho-glyceroyl phosphate + ADP</text>
        <dbReference type="Rhea" id="RHEA:14801"/>
        <dbReference type="ChEBI" id="CHEBI:30616"/>
        <dbReference type="ChEBI" id="CHEBI:57604"/>
        <dbReference type="ChEBI" id="CHEBI:58272"/>
        <dbReference type="ChEBI" id="CHEBI:456216"/>
        <dbReference type="EC" id="2.7.2.3"/>
    </reaction>
</comment>
<evidence type="ECO:0000256" key="11">
    <source>
        <dbReference type="ARBA" id="ARBA00023152"/>
    </source>
</evidence>
<evidence type="ECO:0000256" key="4">
    <source>
        <dbReference type="ARBA" id="ARBA00011245"/>
    </source>
</evidence>
<dbReference type="Proteomes" id="UP000031980">
    <property type="component" value="Unassembled WGS sequence"/>
</dbReference>
<feature type="binding site" evidence="12 14">
    <location>
        <position position="324"/>
    </location>
    <ligand>
        <name>ATP</name>
        <dbReference type="ChEBI" id="CHEBI:30616"/>
    </ligand>
</feature>
<dbReference type="InterPro" id="IPR036043">
    <property type="entry name" value="Phosphoglycerate_kinase_sf"/>
</dbReference>
<feature type="binding site" evidence="12 13">
    <location>
        <begin position="19"/>
        <end position="21"/>
    </location>
    <ligand>
        <name>substrate</name>
    </ligand>
</feature>
<dbReference type="PIRSF" id="PIRSF000724">
    <property type="entry name" value="Pgk"/>
    <property type="match status" value="1"/>
</dbReference>
<keyword evidence="8 12" id="KW-0547">Nucleotide-binding</keyword>
<dbReference type="AlphaFoldDB" id="A0A0C3RG18"/>
<evidence type="ECO:0000256" key="15">
    <source>
        <dbReference type="RuleBase" id="RU000532"/>
    </source>
</evidence>
<dbReference type="EMBL" id="JPIU01000039">
    <property type="protein sequence ID" value="KIO44314.1"/>
    <property type="molecule type" value="Genomic_DNA"/>
</dbReference>
<dbReference type="HAMAP" id="MF_00145">
    <property type="entry name" value="Phosphoglyc_kinase"/>
    <property type="match status" value="1"/>
</dbReference>
<dbReference type="CDD" id="cd00318">
    <property type="entry name" value="Phosphoglycerate_kinase"/>
    <property type="match status" value="1"/>
</dbReference>
<comment type="subcellular location">
    <subcellularLocation>
        <location evidence="12">Cytoplasm</location>
    </subcellularLocation>
</comment>
<dbReference type="GO" id="GO:0043531">
    <property type="term" value="F:ADP binding"/>
    <property type="evidence" value="ECO:0007669"/>
    <property type="project" value="TreeGrafter"/>
</dbReference>
<evidence type="ECO:0000256" key="8">
    <source>
        <dbReference type="ARBA" id="ARBA00022741"/>
    </source>
</evidence>
<feature type="binding site" evidence="13">
    <location>
        <position position="150"/>
    </location>
    <ligand>
        <name>(2R)-3-phosphoglycerate</name>
        <dbReference type="ChEBI" id="CHEBI:58272"/>
    </ligand>
</feature>
<comment type="subunit">
    <text evidence="4 12">Monomer.</text>
</comment>
<dbReference type="GO" id="GO:0004618">
    <property type="term" value="F:phosphoglycerate kinase activity"/>
    <property type="evidence" value="ECO:0007669"/>
    <property type="project" value="UniProtKB-UniRule"/>
</dbReference>
<proteinExistence type="inferred from homology"/>
<feature type="binding site" evidence="13">
    <location>
        <position position="35"/>
    </location>
    <ligand>
        <name>(2R)-3-phosphoglycerate</name>
        <dbReference type="ChEBI" id="CHEBI:58272"/>
    </ligand>
</feature>
<keyword evidence="12" id="KW-0963">Cytoplasm</keyword>
<dbReference type="Pfam" id="PF00162">
    <property type="entry name" value="PGK"/>
    <property type="match status" value="1"/>
</dbReference>